<name>A0BLQ0_PARTE</name>
<dbReference type="KEGG" id="ptm:GSPATT00030100001"/>
<evidence type="ECO:0000313" key="1">
    <source>
        <dbReference type="EMBL" id="CAK59467.1"/>
    </source>
</evidence>
<reference evidence="1 2" key="1">
    <citation type="journal article" date="2006" name="Nature">
        <title>Global trends of whole-genome duplications revealed by the ciliate Paramecium tetraurelia.</title>
        <authorList>
            <consortium name="Genoscope"/>
            <person name="Aury J.-M."/>
            <person name="Jaillon O."/>
            <person name="Duret L."/>
            <person name="Noel B."/>
            <person name="Jubin C."/>
            <person name="Porcel B.M."/>
            <person name="Segurens B."/>
            <person name="Daubin V."/>
            <person name="Anthouard V."/>
            <person name="Aiach N."/>
            <person name="Arnaiz O."/>
            <person name="Billaut A."/>
            <person name="Beisson J."/>
            <person name="Blanc I."/>
            <person name="Bouhouche K."/>
            <person name="Camara F."/>
            <person name="Duharcourt S."/>
            <person name="Guigo R."/>
            <person name="Gogendeau D."/>
            <person name="Katinka M."/>
            <person name="Keller A.-M."/>
            <person name="Kissmehl R."/>
            <person name="Klotz C."/>
            <person name="Koll F."/>
            <person name="Le Moue A."/>
            <person name="Lepere C."/>
            <person name="Malinsky S."/>
            <person name="Nowacki M."/>
            <person name="Nowak J.K."/>
            <person name="Plattner H."/>
            <person name="Poulain J."/>
            <person name="Ruiz F."/>
            <person name="Serrano V."/>
            <person name="Zagulski M."/>
            <person name="Dessen P."/>
            <person name="Betermier M."/>
            <person name="Weissenbach J."/>
            <person name="Scarpelli C."/>
            <person name="Schachter V."/>
            <person name="Sperling L."/>
            <person name="Meyer E."/>
            <person name="Cohen J."/>
            <person name="Wincker P."/>
        </authorList>
    </citation>
    <scope>NUCLEOTIDE SEQUENCE [LARGE SCALE GENOMIC DNA]</scope>
    <source>
        <strain evidence="1 2">Stock d4-2</strain>
    </source>
</reference>
<dbReference type="EMBL" id="CT868002">
    <property type="protein sequence ID" value="CAK59467.1"/>
    <property type="molecule type" value="Genomic_DNA"/>
</dbReference>
<evidence type="ECO:0008006" key="3">
    <source>
        <dbReference type="Google" id="ProtNLM"/>
    </source>
</evidence>
<evidence type="ECO:0000313" key="2">
    <source>
        <dbReference type="Proteomes" id="UP000000600"/>
    </source>
</evidence>
<organism evidence="1 2">
    <name type="scientific">Paramecium tetraurelia</name>
    <dbReference type="NCBI Taxonomy" id="5888"/>
    <lineage>
        <taxon>Eukaryota</taxon>
        <taxon>Sar</taxon>
        <taxon>Alveolata</taxon>
        <taxon>Ciliophora</taxon>
        <taxon>Intramacronucleata</taxon>
        <taxon>Oligohymenophorea</taxon>
        <taxon>Peniculida</taxon>
        <taxon>Parameciidae</taxon>
        <taxon>Paramecium</taxon>
    </lineage>
</organism>
<dbReference type="AlphaFoldDB" id="A0BLQ0"/>
<proteinExistence type="predicted"/>
<keyword evidence="2" id="KW-1185">Reference proteome</keyword>
<dbReference type="InParanoid" id="A0BLQ0"/>
<dbReference type="HOGENOM" id="CLU_1597616_0_0_1"/>
<dbReference type="Proteomes" id="UP000000600">
    <property type="component" value="Unassembled WGS sequence"/>
</dbReference>
<protein>
    <recommendedName>
        <fullName evidence="3">Transmembrane protein</fullName>
    </recommendedName>
</protein>
<sequence>MEQFMYQYFVMSNIVKIDRTMRPKMTKNLYAQTQTLQMEVEEIQHFQNTTPSLKHIQFLLLIQYSFDKEISQSLQYLQREYFHKIIRQFNMAYFGIGTVSLARVASFTITSPQISRQSQFIQRCFSIKNQSPTTNSLPSINLLSINQTCYLIFANFSSYILDFLRLK</sequence>
<accession>A0BLQ0</accession>
<gene>
    <name evidence="1" type="ORF">GSPATT00030100001</name>
</gene>
<dbReference type="OrthoDB" id="10464324at2759"/>
<dbReference type="OMA" id="QFMYQYF"/>
<dbReference type="GeneID" id="5012649"/>
<dbReference type="RefSeq" id="XP_001426865.1">
    <property type="nucleotide sequence ID" value="XM_001426828.1"/>
</dbReference>